<protein>
    <submittedName>
        <fullName evidence="2">Uncharacterized protein</fullName>
    </submittedName>
</protein>
<dbReference type="EMBL" id="JACHLY010000003">
    <property type="protein sequence ID" value="MBB6001344.1"/>
    <property type="molecule type" value="Genomic_DNA"/>
</dbReference>
<evidence type="ECO:0000256" key="1">
    <source>
        <dbReference type="SAM" id="MobiDB-lite"/>
    </source>
</evidence>
<evidence type="ECO:0000313" key="3">
    <source>
        <dbReference type="Proteomes" id="UP000578077"/>
    </source>
</evidence>
<evidence type="ECO:0000313" key="2">
    <source>
        <dbReference type="EMBL" id="MBB6001344.1"/>
    </source>
</evidence>
<dbReference type="AlphaFoldDB" id="A0A841EGC0"/>
<organism evidence="2 3">
    <name type="scientific">Streptomonospora salina</name>
    <dbReference type="NCBI Taxonomy" id="104205"/>
    <lineage>
        <taxon>Bacteria</taxon>
        <taxon>Bacillati</taxon>
        <taxon>Actinomycetota</taxon>
        <taxon>Actinomycetes</taxon>
        <taxon>Streptosporangiales</taxon>
        <taxon>Nocardiopsidaceae</taxon>
        <taxon>Streptomonospora</taxon>
    </lineage>
</organism>
<feature type="region of interest" description="Disordered" evidence="1">
    <location>
        <begin position="156"/>
        <end position="179"/>
    </location>
</feature>
<reference evidence="2 3" key="1">
    <citation type="submission" date="2020-08" db="EMBL/GenBank/DDBJ databases">
        <title>Sequencing the genomes of 1000 actinobacteria strains.</title>
        <authorList>
            <person name="Klenk H.-P."/>
        </authorList>
    </citation>
    <scope>NUCLEOTIDE SEQUENCE [LARGE SCALE GENOMIC DNA]</scope>
    <source>
        <strain evidence="2 3">DSM 44593</strain>
    </source>
</reference>
<sequence length="179" mass="18898">MTMTAMVQRLTGAQWPTADGRRLRRRKGTVLLAAALIAVSGCGADADSPKGHDERMDKASGVSVFELVITSDLWEETMPGGINSDLGDVKGTSPGGKLADRGLKEYRLSGAQLVEYLDNIETCGYGGWMETSGCGANGTVLAKRVYDEIAPVLDEISGPRGPDEPAPRVVIDDTTVEGA</sequence>
<dbReference type="Proteomes" id="UP000578077">
    <property type="component" value="Unassembled WGS sequence"/>
</dbReference>
<comment type="caution">
    <text evidence="2">The sequence shown here is derived from an EMBL/GenBank/DDBJ whole genome shotgun (WGS) entry which is preliminary data.</text>
</comment>
<dbReference type="RefSeq" id="WP_184640659.1">
    <property type="nucleotide sequence ID" value="NZ_JACHLY010000003.1"/>
</dbReference>
<name>A0A841EGC0_9ACTN</name>
<keyword evidence="3" id="KW-1185">Reference proteome</keyword>
<gene>
    <name evidence="2" type="ORF">HNR25_005175</name>
</gene>
<accession>A0A841EGC0</accession>
<proteinExistence type="predicted"/>